<sequence length="390" mass="43020">MTTIDRLCLSFVAPDAATQASGGLAVRFRCGGYDRIVHFAAQGATLAANGDALLCLGLVPAMELGVDLYIEAEVDRELLDNTRDIQALLCEWYPGYRTVAVDTGPIIHRTYPEGRGTGLFFSGGVDSSYSLATERDRITSLVTLIGADVALTDAPRVARLEALAKDVAARFGVGYILVTTDIRSVSDRLIGWVEYHGAVLAAVRHMLAHAFENQLIASSGDDSAWTFRWGSHPALDHLWGTGGARIEHHGLEHRLAKVQRISREPALMDHLRVCNRRFEHCGTCRSCQFMLAALDLVDMRTGAPTYRHLASTSGPLQVTGPGTLSEMRYMRSVAAGGGHAAIAAAADRAIRRYHVKKFLTRIVPLDEIARRFKRFKRQRRFIRQVERPIR</sequence>
<organism evidence="1 2">
    <name type="scientific">Aquibium carbonis</name>
    <dbReference type="NCBI Taxonomy" id="2495581"/>
    <lineage>
        <taxon>Bacteria</taxon>
        <taxon>Pseudomonadati</taxon>
        <taxon>Pseudomonadota</taxon>
        <taxon>Alphaproteobacteria</taxon>
        <taxon>Hyphomicrobiales</taxon>
        <taxon>Phyllobacteriaceae</taxon>
        <taxon>Aquibium</taxon>
    </lineage>
</organism>
<reference evidence="1 2" key="1">
    <citation type="submission" date="2018-12" db="EMBL/GenBank/DDBJ databases">
        <title>Mesorhizobium carbonis sp. nov., isolated from coal mine water.</title>
        <authorList>
            <person name="Xin W."/>
            <person name="Xu Z."/>
            <person name="Xiang F."/>
            <person name="Zhang J."/>
            <person name="Xi L."/>
            <person name="Liu J."/>
        </authorList>
    </citation>
    <scope>NUCLEOTIDE SEQUENCE [LARGE SCALE GENOMIC DNA]</scope>
    <source>
        <strain evidence="1 2">B2.3</strain>
    </source>
</reference>
<keyword evidence="2" id="KW-1185">Reference proteome</keyword>
<accession>A0A3R9Y524</accession>
<dbReference type="RefSeq" id="WP_126701899.1">
    <property type="nucleotide sequence ID" value="NZ_RWKW01000093.1"/>
</dbReference>
<comment type="caution">
    <text evidence="1">The sequence shown here is derived from an EMBL/GenBank/DDBJ whole genome shotgun (WGS) entry which is preliminary data.</text>
</comment>
<evidence type="ECO:0000313" key="1">
    <source>
        <dbReference type="EMBL" id="RST84430.1"/>
    </source>
</evidence>
<dbReference type="AlphaFoldDB" id="A0A3R9Y524"/>
<gene>
    <name evidence="1" type="ORF">EJC49_21090</name>
</gene>
<dbReference type="SUPFAM" id="SSF52402">
    <property type="entry name" value="Adenine nucleotide alpha hydrolases-like"/>
    <property type="match status" value="1"/>
</dbReference>
<protein>
    <submittedName>
        <fullName evidence="1">Uncharacterized protein</fullName>
    </submittedName>
</protein>
<dbReference type="EMBL" id="RWKW01000093">
    <property type="protein sequence ID" value="RST84430.1"/>
    <property type="molecule type" value="Genomic_DNA"/>
</dbReference>
<proteinExistence type="predicted"/>
<dbReference type="OrthoDB" id="5413327at2"/>
<name>A0A3R9Y524_9HYPH</name>
<dbReference type="Proteomes" id="UP000278398">
    <property type="component" value="Unassembled WGS sequence"/>
</dbReference>
<evidence type="ECO:0000313" key="2">
    <source>
        <dbReference type="Proteomes" id="UP000278398"/>
    </source>
</evidence>